<comment type="caution">
    <text evidence="1">The sequence shown here is derived from an EMBL/GenBank/DDBJ whole genome shotgun (WGS) entry which is preliminary data.</text>
</comment>
<protein>
    <submittedName>
        <fullName evidence="1">9937_t:CDS:1</fullName>
    </submittedName>
</protein>
<dbReference type="Proteomes" id="UP000789860">
    <property type="component" value="Unassembled WGS sequence"/>
</dbReference>
<gene>
    <name evidence="1" type="ORF">SCALOS_LOCUS2371</name>
</gene>
<reference evidence="1" key="1">
    <citation type="submission" date="2021-06" db="EMBL/GenBank/DDBJ databases">
        <authorList>
            <person name="Kallberg Y."/>
            <person name="Tangrot J."/>
            <person name="Rosling A."/>
        </authorList>
    </citation>
    <scope>NUCLEOTIDE SEQUENCE</scope>
    <source>
        <strain evidence="1">AU212A</strain>
    </source>
</reference>
<evidence type="ECO:0000313" key="1">
    <source>
        <dbReference type="EMBL" id="CAG8479712.1"/>
    </source>
</evidence>
<keyword evidence="2" id="KW-1185">Reference proteome</keyword>
<dbReference type="EMBL" id="CAJVPM010002088">
    <property type="protein sequence ID" value="CAG8479712.1"/>
    <property type="molecule type" value="Genomic_DNA"/>
</dbReference>
<evidence type="ECO:0000313" key="2">
    <source>
        <dbReference type="Proteomes" id="UP000789860"/>
    </source>
</evidence>
<sequence length="264" mass="31652">MSKQTSTVLFFESETTKFEIYRRRSNFIDFAKKCSTEIDGFEFEEPIFEKYDEPIKELDEEEIKNVKQLELIFSICESIEKDKNIDKKIKYNKVHKAKFDDIDRVLSSPSDKEFKIRTDLSNKLTSNIKEGKEIEFPFLKKRIDSLPDYIFQRIDLLNTDHSLLVRSASFDFWYCNVVSPFGDRSSIENFFNIIYTIFDDEDIEDLSLIIAMNKIDFDYNQFRKVEYDPIENVKYLFENNNNDDNVLPFYKFEKEEDEYDLCDK</sequence>
<accession>A0ACA9KL52</accession>
<name>A0ACA9KL52_9GLOM</name>
<proteinExistence type="predicted"/>
<organism evidence="1 2">
    <name type="scientific">Scutellospora calospora</name>
    <dbReference type="NCBI Taxonomy" id="85575"/>
    <lineage>
        <taxon>Eukaryota</taxon>
        <taxon>Fungi</taxon>
        <taxon>Fungi incertae sedis</taxon>
        <taxon>Mucoromycota</taxon>
        <taxon>Glomeromycotina</taxon>
        <taxon>Glomeromycetes</taxon>
        <taxon>Diversisporales</taxon>
        <taxon>Gigasporaceae</taxon>
        <taxon>Scutellospora</taxon>
    </lineage>
</organism>